<dbReference type="InterPro" id="IPR013604">
    <property type="entry name" value="7TM_chemorcpt"/>
</dbReference>
<evidence type="ECO:0000313" key="10">
    <source>
        <dbReference type="RefSeq" id="XP_014487987.1"/>
    </source>
</evidence>
<dbReference type="GO" id="GO:0050909">
    <property type="term" value="P:sensory perception of taste"/>
    <property type="evidence" value="ECO:0007669"/>
    <property type="project" value="InterPro"/>
</dbReference>
<keyword evidence="4 8" id="KW-1133">Transmembrane helix</keyword>
<comment type="subcellular location">
    <subcellularLocation>
        <location evidence="1 8">Cell membrane</location>
        <topology evidence="1 8">Multi-pass membrane protein</topology>
    </subcellularLocation>
</comment>
<evidence type="ECO:0000256" key="8">
    <source>
        <dbReference type="RuleBase" id="RU363108"/>
    </source>
</evidence>
<feature type="transmembrane region" description="Helical" evidence="8">
    <location>
        <begin position="41"/>
        <end position="62"/>
    </location>
</feature>
<dbReference type="OrthoDB" id="7547218at2759"/>
<dbReference type="AlphaFoldDB" id="A0A6P3YDR4"/>
<feature type="transmembrane region" description="Helical" evidence="8">
    <location>
        <begin position="293"/>
        <end position="312"/>
    </location>
</feature>
<proteinExistence type="inferred from homology"/>
<dbReference type="Pfam" id="PF08395">
    <property type="entry name" value="7tm_7"/>
    <property type="match status" value="1"/>
</dbReference>
<keyword evidence="3 8" id="KW-0812">Transmembrane</keyword>
<evidence type="ECO:0000256" key="4">
    <source>
        <dbReference type="ARBA" id="ARBA00022989"/>
    </source>
</evidence>
<gene>
    <name evidence="10" type="primary">LOC106751579</name>
</gene>
<keyword evidence="6 8" id="KW-0675">Receptor</keyword>
<evidence type="ECO:0000256" key="2">
    <source>
        <dbReference type="ARBA" id="ARBA00022475"/>
    </source>
</evidence>
<dbReference type="GeneID" id="106751579"/>
<comment type="function">
    <text evidence="8">Gustatory receptor which mediates acceptance or avoidance behavior, depending on its substrates.</text>
</comment>
<dbReference type="RefSeq" id="XP_014487987.1">
    <property type="nucleotide sequence ID" value="XM_014632501.1"/>
</dbReference>
<dbReference type="GO" id="GO:0007165">
    <property type="term" value="P:signal transduction"/>
    <property type="evidence" value="ECO:0007669"/>
    <property type="project" value="UniProtKB-KW"/>
</dbReference>
<keyword evidence="7 8" id="KW-0807">Transducer</keyword>
<protein>
    <recommendedName>
        <fullName evidence="8">Gustatory receptor</fullName>
    </recommendedName>
</protein>
<dbReference type="Proteomes" id="UP000515204">
    <property type="component" value="Unplaced"/>
</dbReference>
<comment type="caution">
    <text evidence="8">Lacks conserved residue(s) required for the propagation of feature annotation.</text>
</comment>
<reference evidence="10" key="1">
    <citation type="submission" date="2025-08" db="UniProtKB">
        <authorList>
            <consortium name="RefSeq"/>
        </authorList>
    </citation>
    <scope>IDENTIFICATION</scope>
</reference>
<keyword evidence="5 8" id="KW-0472">Membrane</keyword>
<dbReference type="GO" id="GO:0005886">
    <property type="term" value="C:plasma membrane"/>
    <property type="evidence" value="ECO:0007669"/>
    <property type="project" value="UniProtKB-SubCell"/>
</dbReference>
<organism evidence="9 10">
    <name type="scientific">Dinoponera quadriceps</name>
    <name type="common">South American ant</name>
    <dbReference type="NCBI Taxonomy" id="609295"/>
    <lineage>
        <taxon>Eukaryota</taxon>
        <taxon>Metazoa</taxon>
        <taxon>Ecdysozoa</taxon>
        <taxon>Arthropoda</taxon>
        <taxon>Hexapoda</taxon>
        <taxon>Insecta</taxon>
        <taxon>Pterygota</taxon>
        <taxon>Neoptera</taxon>
        <taxon>Endopterygota</taxon>
        <taxon>Hymenoptera</taxon>
        <taxon>Apocrita</taxon>
        <taxon>Aculeata</taxon>
        <taxon>Formicoidea</taxon>
        <taxon>Formicidae</taxon>
        <taxon>Ponerinae</taxon>
        <taxon>Ponerini</taxon>
        <taxon>Dinoponera</taxon>
    </lineage>
</organism>
<dbReference type="GO" id="GO:0030424">
    <property type="term" value="C:axon"/>
    <property type="evidence" value="ECO:0007669"/>
    <property type="project" value="TreeGrafter"/>
</dbReference>
<dbReference type="KEGG" id="dqu:106751579"/>
<feature type="transmembrane region" description="Helical" evidence="8">
    <location>
        <begin position="9"/>
        <end position="29"/>
    </location>
</feature>
<feature type="transmembrane region" description="Helical" evidence="8">
    <location>
        <begin position="101"/>
        <end position="120"/>
    </location>
</feature>
<sequence>MKLFAAPKYLSDAVAPLVTLNYLLGLRIFEYPRGKLHTVPSLIYLLFLFGILCVSIHVNYKLVKKSDLLKLQHALHASLMCAYASVVTNEMILGYIYTKIFIINTNFIVLSEFSIFVRYLQTRFKLINELLYKYAAVSTTKGIKLDLFATEDYTKITDSQQRQDIPSIKIFHLNRQLQTRIRISVSEKCNFVRSRTRCRLTPQLQKQFQMELQGQSRNQFRDSNLNQKLVIIMECRRRTHLVQTIRILKMLSTSFGIQVISEIGVAIIMITLLLYNLYILVQQQQRATGYGQLKKALVAIMFATINIFKIVYINRICKQTTNEGKKTSEIIHEIYRCCPDIDIREEIHQFGLQILWSPVEFSTFGISLNYHVLSSCLNTVTTYLVIMIQIDNSLESSKNS</sequence>
<evidence type="ECO:0000256" key="7">
    <source>
        <dbReference type="ARBA" id="ARBA00023224"/>
    </source>
</evidence>
<dbReference type="GO" id="GO:0030425">
    <property type="term" value="C:dendrite"/>
    <property type="evidence" value="ECO:0007669"/>
    <property type="project" value="TreeGrafter"/>
</dbReference>
<evidence type="ECO:0000256" key="3">
    <source>
        <dbReference type="ARBA" id="ARBA00022692"/>
    </source>
</evidence>
<keyword evidence="9" id="KW-1185">Reference proteome</keyword>
<dbReference type="GO" id="GO:0008049">
    <property type="term" value="P:male courtship behavior"/>
    <property type="evidence" value="ECO:0007669"/>
    <property type="project" value="TreeGrafter"/>
</dbReference>
<accession>A0A6P3YDR4</accession>
<evidence type="ECO:0000256" key="5">
    <source>
        <dbReference type="ARBA" id="ARBA00023136"/>
    </source>
</evidence>
<dbReference type="PANTHER" id="PTHR21143">
    <property type="entry name" value="INVERTEBRATE GUSTATORY RECEPTOR"/>
    <property type="match status" value="1"/>
</dbReference>
<dbReference type="GO" id="GO:0043025">
    <property type="term" value="C:neuronal cell body"/>
    <property type="evidence" value="ECO:0007669"/>
    <property type="project" value="TreeGrafter"/>
</dbReference>
<keyword evidence="2 8" id="KW-1003">Cell membrane</keyword>
<name>A0A6P3YDR4_DINQU</name>
<evidence type="ECO:0000313" key="9">
    <source>
        <dbReference type="Proteomes" id="UP000515204"/>
    </source>
</evidence>
<dbReference type="GO" id="GO:0007635">
    <property type="term" value="P:chemosensory behavior"/>
    <property type="evidence" value="ECO:0007669"/>
    <property type="project" value="TreeGrafter"/>
</dbReference>
<evidence type="ECO:0000256" key="1">
    <source>
        <dbReference type="ARBA" id="ARBA00004651"/>
    </source>
</evidence>
<dbReference type="PANTHER" id="PTHR21143:SF133">
    <property type="entry name" value="GUSTATORY AND PHEROMONE RECEPTOR 32A-RELATED"/>
    <property type="match status" value="1"/>
</dbReference>
<evidence type="ECO:0000256" key="6">
    <source>
        <dbReference type="ARBA" id="ARBA00023170"/>
    </source>
</evidence>
<feature type="transmembrane region" description="Helical" evidence="8">
    <location>
        <begin position="255"/>
        <end position="281"/>
    </location>
</feature>
<comment type="similarity">
    <text evidence="8">Belongs to the insect chemoreceptor superfamily. Gustatory receptor (GR) family.</text>
</comment>